<proteinExistence type="predicted"/>
<dbReference type="Proteomes" id="UP000010880">
    <property type="component" value="Chromosome"/>
</dbReference>
<dbReference type="RefSeq" id="WP_015327588.1">
    <property type="nucleotide sequence ID" value="NC_019978.1"/>
</dbReference>
<keyword evidence="2" id="KW-1185">Reference proteome</keyword>
<organism evidence="1 2">
    <name type="scientific">Halobacteroides halobius (strain ATCC 35273 / DSM 5150 / MD-1)</name>
    <dbReference type="NCBI Taxonomy" id="748449"/>
    <lineage>
        <taxon>Bacteria</taxon>
        <taxon>Bacillati</taxon>
        <taxon>Bacillota</taxon>
        <taxon>Clostridia</taxon>
        <taxon>Halanaerobiales</taxon>
        <taxon>Halobacteroidaceae</taxon>
        <taxon>Halobacteroides</taxon>
    </lineage>
</organism>
<dbReference type="AlphaFoldDB" id="L0K9C0"/>
<name>L0K9C0_HALHC</name>
<evidence type="ECO:0000313" key="2">
    <source>
        <dbReference type="Proteomes" id="UP000010880"/>
    </source>
</evidence>
<accession>L0K9C0</accession>
<reference evidence="2" key="1">
    <citation type="submission" date="2012-02" db="EMBL/GenBank/DDBJ databases">
        <title>The complete genome of Halobacteroides halobius DSM 5150.</title>
        <authorList>
            <person name="Lucas S."/>
            <person name="Copeland A."/>
            <person name="Lapidus A."/>
            <person name="Glavina del Rio T."/>
            <person name="Dalin E."/>
            <person name="Tice H."/>
            <person name="Bruce D."/>
            <person name="Goodwin L."/>
            <person name="Pitluck S."/>
            <person name="Peters L."/>
            <person name="Mikhailova N."/>
            <person name="Gu W."/>
            <person name="Kyrpides N."/>
            <person name="Mavromatis K."/>
            <person name="Ivanova N."/>
            <person name="Brettin T."/>
            <person name="Detter J.C."/>
            <person name="Han C."/>
            <person name="Larimer F."/>
            <person name="Land M."/>
            <person name="Hauser L."/>
            <person name="Markowitz V."/>
            <person name="Cheng J.-F."/>
            <person name="Hugenholtz P."/>
            <person name="Woyke T."/>
            <person name="Wu D."/>
            <person name="Tindall B."/>
            <person name="Pomrenke H."/>
            <person name="Brambilla E."/>
            <person name="Klenk H.-P."/>
            <person name="Eisen J.A."/>
        </authorList>
    </citation>
    <scope>NUCLEOTIDE SEQUENCE [LARGE SCALE GENOMIC DNA]</scope>
    <source>
        <strain evidence="2">ATCC 35273 / DSM 5150 / MD-1</strain>
    </source>
</reference>
<dbReference type="KEGG" id="hhl:Halha_1973"/>
<sequence>MKELNEQELMMVEGGGLWKEAGKIIAEEVIMYAIEEAIEGTRENVPENSSGFSYKTTGYYY</sequence>
<dbReference type="HOGENOM" id="CLU_2916155_0_0_9"/>
<gene>
    <name evidence="1" type="ordered locus">Halha_1973</name>
</gene>
<protein>
    <submittedName>
        <fullName evidence="1">Uncharacterized protein</fullName>
    </submittedName>
</protein>
<dbReference type="STRING" id="748449.Halha_1973"/>
<dbReference type="EMBL" id="CP003359">
    <property type="protein sequence ID" value="AGB41872.1"/>
    <property type="molecule type" value="Genomic_DNA"/>
</dbReference>
<evidence type="ECO:0000313" key="1">
    <source>
        <dbReference type="EMBL" id="AGB41872.1"/>
    </source>
</evidence>